<gene>
    <name evidence="2" type="ORF">GCM10011579_036610</name>
</gene>
<evidence type="ECO:0000256" key="1">
    <source>
        <dbReference type="SAM" id="MobiDB-lite"/>
    </source>
</evidence>
<dbReference type="EMBL" id="BMMM01000006">
    <property type="protein sequence ID" value="GGN65773.1"/>
    <property type="molecule type" value="Genomic_DNA"/>
</dbReference>
<dbReference type="Proteomes" id="UP000600365">
    <property type="component" value="Unassembled WGS sequence"/>
</dbReference>
<accession>A0A918D544</accession>
<feature type="region of interest" description="Disordered" evidence="1">
    <location>
        <begin position="1"/>
        <end position="63"/>
    </location>
</feature>
<evidence type="ECO:0000313" key="2">
    <source>
        <dbReference type="EMBL" id="GGN65773.1"/>
    </source>
</evidence>
<evidence type="ECO:0000313" key="3">
    <source>
        <dbReference type="Proteomes" id="UP000600365"/>
    </source>
</evidence>
<feature type="compositionally biased region" description="Basic and acidic residues" evidence="1">
    <location>
        <begin position="1"/>
        <end position="12"/>
    </location>
</feature>
<keyword evidence="3" id="KW-1185">Reference proteome</keyword>
<proteinExistence type="predicted"/>
<dbReference type="AlphaFoldDB" id="A0A918D544"/>
<sequence>MSCGGPEEKSRDVTTPPTRLDDKLPAAPRAGMPNSTRARESPVRWTGRGFPVTRTAKAYSPPSDIPCTAGIVPSRPFWKSSKACWSSSRVFITKGP</sequence>
<name>A0A918D544_9ACTN</name>
<protein>
    <submittedName>
        <fullName evidence="2">Uncharacterized protein</fullName>
    </submittedName>
</protein>
<comment type="caution">
    <text evidence="2">The sequence shown here is derived from an EMBL/GenBank/DDBJ whole genome shotgun (WGS) entry which is preliminary data.</text>
</comment>
<organism evidence="2 3">
    <name type="scientific">Streptomyces albiflavescens</name>
    <dbReference type="NCBI Taxonomy" id="1623582"/>
    <lineage>
        <taxon>Bacteria</taxon>
        <taxon>Bacillati</taxon>
        <taxon>Actinomycetota</taxon>
        <taxon>Actinomycetes</taxon>
        <taxon>Kitasatosporales</taxon>
        <taxon>Streptomycetaceae</taxon>
        <taxon>Streptomyces</taxon>
    </lineage>
</organism>
<reference evidence="2 3" key="1">
    <citation type="journal article" date="2014" name="Int. J. Syst. Evol. Microbiol.">
        <title>Complete genome sequence of Corynebacterium casei LMG S-19264T (=DSM 44701T), isolated from a smear-ripened cheese.</title>
        <authorList>
            <consortium name="US DOE Joint Genome Institute (JGI-PGF)"/>
            <person name="Walter F."/>
            <person name="Albersmeier A."/>
            <person name="Kalinowski J."/>
            <person name="Ruckert C."/>
        </authorList>
    </citation>
    <scope>NUCLEOTIDE SEQUENCE [LARGE SCALE GENOMIC DNA]</scope>
    <source>
        <strain evidence="2 3">CGMCC 4.7111</strain>
    </source>
</reference>